<dbReference type="Gene3D" id="2.170.270.10">
    <property type="entry name" value="SET domain"/>
    <property type="match status" value="1"/>
</dbReference>
<dbReference type="Pfam" id="PF00096">
    <property type="entry name" value="zf-C2H2"/>
    <property type="match status" value="6"/>
</dbReference>
<dbReference type="GO" id="GO:0005634">
    <property type="term" value="C:nucleus"/>
    <property type="evidence" value="ECO:0007669"/>
    <property type="project" value="UniProtKB-SubCell"/>
</dbReference>
<dbReference type="GO" id="GO:0000978">
    <property type="term" value="F:RNA polymerase II cis-regulatory region sequence-specific DNA binding"/>
    <property type="evidence" value="ECO:0007669"/>
    <property type="project" value="TreeGrafter"/>
</dbReference>
<dbReference type="Proteomes" id="UP001295444">
    <property type="component" value="Chromosome 12"/>
</dbReference>
<accession>A0AAD1TLT5</accession>
<feature type="region of interest" description="Disordered" evidence="11">
    <location>
        <begin position="384"/>
        <end position="461"/>
    </location>
</feature>
<evidence type="ECO:0000313" key="13">
    <source>
        <dbReference type="EMBL" id="CAH2325946.1"/>
    </source>
</evidence>
<dbReference type="FunFam" id="3.30.160.60:FF:002343">
    <property type="entry name" value="Zinc finger protein 33A"/>
    <property type="match status" value="1"/>
</dbReference>
<evidence type="ECO:0000256" key="3">
    <source>
        <dbReference type="ARBA" id="ARBA00006991"/>
    </source>
</evidence>
<dbReference type="InterPro" id="IPR013087">
    <property type="entry name" value="Znf_C2H2_type"/>
</dbReference>
<feature type="domain" description="C2H2-type" evidence="12">
    <location>
        <begin position="617"/>
        <end position="644"/>
    </location>
</feature>
<gene>
    <name evidence="13" type="ORF">PECUL_23A052195</name>
</gene>
<dbReference type="AlphaFoldDB" id="A0AAD1TLT5"/>
<sequence length="863" mass="96223">MTTRPPPCHRPCRRKVALRSLPVPGWDSLGPERSHIHLVSGWDLIPLHNRPHYFRFLERATPGDPLGGHMNTSVCPVPAGCTQDAILQFLSSLPRGLALGPSLSLKEGLGLWWVGQTLDAGSLLPTPSHKSDNSLSESEERLSSFLLETDAAWLRFVRRCTKRENVRPCQYRGQVYLKVVTSLKPGSELLFQQEVQKACTINGDDLPGPEKLPVPHDTEENAESEDPSQTVRMVLPILTESEEPQTNTKEGLIIEDAKHPLTTPEPAVSAVTLLSKESMSAETPGVEIFVSAMTAEQEQVKLLTTVDPERAKLSSSLDCVRKLQTTSDSIPCDPVQTPITDSSDIDIVKEVSQSLKLQDSDIDPRTEIIGSNCDQENIVKENCASRANSSSTKRKQSCNRTDTGEESQTSDLNGTVAQKGTDRQGQTLLQGETEETSSSQAKVSRQEVESETTPVTECKKKKSKTQPERRFCCQDCGKRFFQSSHLKRHSFTHSGRKPYQCIECDKTYSSEESFRAHVLAHRGLRPFKCLLCDKAYGTQRDLKEHSVLHTGLRPFHCDDCGKRFARRPTLRIHRKNYCIPAGGNLQPPIQCNLCDKELANSRSLRSHMRVHTGEKPYTCPDCGSSFRHKGNLRIHQRLHTGEKPYKCQFCGDSFPQQPELKRHLILHTGEMHICKICGKALKDPHTLRAHERLHTGERPFLCQYCGKSYPIATKLRRHLKSHLEEMPFRCHLCGMGYTLQRSLKRHLRSHKDVGQTPTGEGSPAAPVEETEVESTLVFVPLLDSQPGAEEQAAVLIANFTENAEFGSSHETQTLILPMDSEVLEISSGLGQKNILLHKEPGSRVLLVEQALGFSAVAEVVEVD</sequence>
<dbReference type="SUPFAM" id="SSF57667">
    <property type="entry name" value="beta-beta-alpha zinc fingers"/>
    <property type="match status" value="5"/>
</dbReference>
<keyword evidence="5" id="KW-0677">Repeat</keyword>
<dbReference type="FunFam" id="3.30.160.60:FF:001136">
    <property type="entry name" value="Zinc finger protein 408"/>
    <property type="match status" value="1"/>
</dbReference>
<feature type="domain" description="C2H2-type" evidence="12">
    <location>
        <begin position="589"/>
        <end position="616"/>
    </location>
</feature>
<evidence type="ECO:0000256" key="9">
    <source>
        <dbReference type="ARBA" id="ARBA00023242"/>
    </source>
</evidence>
<organism evidence="13 14">
    <name type="scientific">Pelobates cultripes</name>
    <name type="common">Western spadefoot toad</name>
    <dbReference type="NCBI Taxonomy" id="61616"/>
    <lineage>
        <taxon>Eukaryota</taxon>
        <taxon>Metazoa</taxon>
        <taxon>Chordata</taxon>
        <taxon>Craniata</taxon>
        <taxon>Vertebrata</taxon>
        <taxon>Euteleostomi</taxon>
        <taxon>Amphibia</taxon>
        <taxon>Batrachia</taxon>
        <taxon>Anura</taxon>
        <taxon>Pelobatoidea</taxon>
        <taxon>Pelobatidae</taxon>
        <taxon>Pelobates</taxon>
    </lineage>
</organism>
<dbReference type="Gene3D" id="3.30.160.60">
    <property type="entry name" value="Classic Zinc Finger"/>
    <property type="match status" value="10"/>
</dbReference>
<feature type="domain" description="C2H2-type" evidence="12">
    <location>
        <begin position="471"/>
        <end position="498"/>
    </location>
</feature>
<keyword evidence="7" id="KW-0862">Zinc</keyword>
<evidence type="ECO:0000313" key="14">
    <source>
        <dbReference type="Proteomes" id="UP001295444"/>
    </source>
</evidence>
<dbReference type="PANTHER" id="PTHR24393:SF34">
    <property type="entry name" value="PR_SET DOMAIN 13"/>
    <property type="match status" value="1"/>
</dbReference>
<evidence type="ECO:0000259" key="12">
    <source>
        <dbReference type="PROSITE" id="PS50157"/>
    </source>
</evidence>
<evidence type="ECO:0000256" key="8">
    <source>
        <dbReference type="ARBA" id="ARBA00023125"/>
    </source>
</evidence>
<dbReference type="InterPro" id="IPR046341">
    <property type="entry name" value="SET_dom_sf"/>
</dbReference>
<name>A0AAD1TLT5_PELCU</name>
<dbReference type="PROSITE" id="PS50157">
    <property type="entry name" value="ZINC_FINGER_C2H2_2"/>
    <property type="match status" value="10"/>
</dbReference>
<keyword evidence="6 10" id="KW-0863">Zinc-finger</keyword>
<dbReference type="FunFam" id="3.30.160.60:FF:000849">
    <property type="entry name" value="Zinc finger protein 408"/>
    <property type="match status" value="1"/>
</dbReference>
<feature type="domain" description="C2H2-type" evidence="12">
    <location>
        <begin position="499"/>
        <end position="526"/>
    </location>
</feature>
<feature type="domain" description="C2H2-type" evidence="12">
    <location>
        <begin position="728"/>
        <end position="750"/>
    </location>
</feature>
<feature type="compositionally biased region" description="Polar residues" evidence="11">
    <location>
        <begin position="398"/>
        <end position="443"/>
    </location>
</feature>
<dbReference type="FunFam" id="3.30.160.60:FF:001119">
    <property type="entry name" value="zinc finger protein 408"/>
    <property type="match status" value="1"/>
</dbReference>
<proteinExistence type="inferred from homology"/>
<keyword evidence="8" id="KW-0238">DNA-binding</keyword>
<keyword evidence="14" id="KW-1185">Reference proteome</keyword>
<evidence type="ECO:0000256" key="2">
    <source>
        <dbReference type="ARBA" id="ARBA00004123"/>
    </source>
</evidence>
<dbReference type="PANTHER" id="PTHR24393">
    <property type="entry name" value="ZINC FINGER PROTEIN"/>
    <property type="match status" value="1"/>
</dbReference>
<keyword evidence="4" id="KW-0479">Metal-binding</keyword>
<evidence type="ECO:0000256" key="6">
    <source>
        <dbReference type="ARBA" id="ARBA00022771"/>
    </source>
</evidence>
<dbReference type="InterPro" id="IPR036236">
    <property type="entry name" value="Znf_C2H2_sf"/>
</dbReference>
<comment type="similarity">
    <text evidence="3">Belongs to the krueppel C2H2-type zinc-finger protein family.</text>
</comment>
<feature type="domain" description="C2H2-type" evidence="12">
    <location>
        <begin position="645"/>
        <end position="672"/>
    </location>
</feature>
<dbReference type="PROSITE" id="PS00028">
    <property type="entry name" value="ZINC_FINGER_C2H2_1"/>
    <property type="match status" value="9"/>
</dbReference>
<feature type="domain" description="C2H2-type" evidence="12">
    <location>
        <begin position="555"/>
        <end position="577"/>
    </location>
</feature>
<dbReference type="GO" id="GO:0008270">
    <property type="term" value="F:zinc ion binding"/>
    <property type="evidence" value="ECO:0007669"/>
    <property type="project" value="UniProtKB-KW"/>
</dbReference>
<feature type="region of interest" description="Disordered" evidence="11">
    <location>
        <begin position="203"/>
        <end position="228"/>
    </location>
</feature>
<feature type="domain" description="C2H2-type" evidence="12">
    <location>
        <begin position="527"/>
        <end position="554"/>
    </location>
</feature>
<keyword evidence="9" id="KW-0539">Nucleus</keyword>
<evidence type="ECO:0000256" key="4">
    <source>
        <dbReference type="ARBA" id="ARBA00022723"/>
    </source>
</evidence>
<evidence type="ECO:0000256" key="1">
    <source>
        <dbReference type="ARBA" id="ARBA00003767"/>
    </source>
</evidence>
<evidence type="ECO:0000256" key="5">
    <source>
        <dbReference type="ARBA" id="ARBA00022737"/>
    </source>
</evidence>
<dbReference type="SMART" id="SM00355">
    <property type="entry name" value="ZnF_C2H2"/>
    <property type="match status" value="10"/>
</dbReference>
<protein>
    <submittedName>
        <fullName evidence="13">Zinc finger 408</fullName>
    </submittedName>
</protein>
<dbReference type="GO" id="GO:0001228">
    <property type="term" value="F:DNA-binding transcription activator activity, RNA polymerase II-specific"/>
    <property type="evidence" value="ECO:0007669"/>
    <property type="project" value="TreeGrafter"/>
</dbReference>
<evidence type="ECO:0000256" key="7">
    <source>
        <dbReference type="ARBA" id="ARBA00022833"/>
    </source>
</evidence>
<dbReference type="EMBL" id="OW240923">
    <property type="protein sequence ID" value="CAH2325946.1"/>
    <property type="molecule type" value="Genomic_DNA"/>
</dbReference>
<feature type="domain" description="C2H2-type" evidence="12">
    <location>
        <begin position="672"/>
        <end position="699"/>
    </location>
</feature>
<comment type="function">
    <text evidence="1">May be involved in transcriptional regulation.</text>
</comment>
<feature type="region of interest" description="Disordered" evidence="11">
    <location>
        <begin position="748"/>
        <end position="767"/>
    </location>
</feature>
<dbReference type="Pfam" id="PF13912">
    <property type="entry name" value="zf-C2H2_6"/>
    <property type="match status" value="1"/>
</dbReference>
<evidence type="ECO:0000256" key="11">
    <source>
        <dbReference type="SAM" id="MobiDB-lite"/>
    </source>
</evidence>
<comment type="subcellular location">
    <subcellularLocation>
        <location evidence="2">Nucleus</location>
    </subcellularLocation>
</comment>
<evidence type="ECO:0000256" key="10">
    <source>
        <dbReference type="PROSITE-ProRule" id="PRU00042"/>
    </source>
</evidence>
<dbReference type="FunFam" id="3.30.160.60:FF:000100">
    <property type="entry name" value="Zinc finger 45-like"/>
    <property type="match status" value="1"/>
</dbReference>
<dbReference type="FunFam" id="3.30.160.60:FF:000446">
    <property type="entry name" value="Zinc finger protein"/>
    <property type="match status" value="1"/>
</dbReference>
<reference evidence="13" key="1">
    <citation type="submission" date="2022-03" db="EMBL/GenBank/DDBJ databases">
        <authorList>
            <person name="Alioto T."/>
            <person name="Alioto T."/>
            <person name="Gomez Garrido J."/>
        </authorList>
    </citation>
    <scope>NUCLEOTIDE SEQUENCE</scope>
</reference>
<feature type="domain" description="C2H2-type" evidence="12">
    <location>
        <begin position="700"/>
        <end position="727"/>
    </location>
</feature>